<accession>A0A915EJF6</accession>
<dbReference type="AlphaFoldDB" id="A0A915EJF6"/>
<proteinExistence type="predicted"/>
<keyword evidence="3" id="KW-0732">Signal</keyword>
<evidence type="ECO:0000313" key="5">
    <source>
        <dbReference type="WBParaSite" id="jg6543"/>
    </source>
</evidence>
<dbReference type="WBParaSite" id="jg6543">
    <property type="protein sequence ID" value="jg6543"/>
    <property type="gene ID" value="jg6543"/>
</dbReference>
<feature type="compositionally biased region" description="Polar residues" evidence="2">
    <location>
        <begin position="29"/>
        <end position="39"/>
    </location>
</feature>
<name>A0A915EJF6_9BILA</name>
<evidence type="ECO:0000256" key="2">
    <source>
        <dbReference type="SAM" id="MobiDB-lite"/>
    </source>
</evidence>
<reference evidence="5" key="1">
    <citation type="submission" date="2022-11" db="UniProtKB">
        <authorList>
            <consortium name="WormBaseParasite"/>
        </authorList>
    </citation>
    <scope>IDENTIFICATION</scope>
</reference>
<keyword evidence="4" id="KW-1185">Reference proteome</keyword>
<organism evidence="4 5">
    <name type="scientific">Ditylenchus dipsaci</name>
    <dbReference type="NCBI Taxonomy" id="166011"/>
    <lineage>
        <taxon>Eukaryota</taxon>
        <taxon>Metazoa</taxon>
        <taxon>Ecdysozoa</taxon>
        <taxon>Nematoda</taxon>
        <taxon>Chromadorea</taxon>
        <taxon>Rhabditida</taxon>
        <taxon>Tylenchina</taxon>
        <taxon>Tylenchomorpha</taxon>
        <taxon>Sphaerularioidea</taxon>
        <taxon>Anguinidae</taxon>
        <taxon>Anguininae</taxon>
        <taxon>Ditylenchus</taxon>
    </lineage>
</organism>
<feature type="chain" id="PRO_5037180184" evidence="3">
    <location>
        <begin position="23"/>
        <end position="157"/>
    </location>
</feature>
<dbReference type="Proteomes" id="UP000887574">
    <property type="component" value="Unplaced"/>
</dbReference>
<evidence type="ECO:0000313" key="4">
    <source>
        <dbReference type="Proteomes" id="UP000887574"/>
    </source>
</evidence>
<keyword evidence="1" id="KW-0175">Coiled coil</keyword>
<feature type="coiled-coil region" evidence="1">
    <location>
        <begin position="93"/>
        <end position="142"/>
    </location>
</feature>
<evidence type="ECO:0000256" key="3">
    <source>
        <dbReference type="SAM" id="SignalP"/>
    </source>
</evidence>
<feature type="region of interest" description="Disordered" evidence="2">
    <location>
        <begin position="29"/>
        <end position="59"/>
    </location>
</feature>
<feature type="signal peptide" evidence="3">
    <location>
        <begin position="1"/>
        <end position="22"/>
    </location>
</feature>
<sequence>MQTRPLPLLVHSLLHHLLRVQAYLSATPQAPTIPHNTSVPMLGRREQEQSTHKNNKYDSLQRSQPINSAFNLYTNTNELYERKMSIEELKNYVEAQIKTIAAQRAELKELELALSNDSERELVQLKKQHNNLQTVLNSLRNANWPKEWNVSNQKLKV</sequence>
<evidence type="ECO:0000256" key="1">
    <source>
        <dbReference type="SAM" id="Coils"/>
    </source>
</evidence>
<protein>
    <submittedName>
        <fullName evidence="5">Uncharacterized protein</fullName>
    </submittedName>
</protein>